<dbReference type="OrthoDB" id="10802at2157"/>
<protein>
    <submittedName>
        <fullName evidence="4">Ppx/GppA phosphatase</fullName>
        <ecNumber evidence="4">3.6.1.40</ecNumber>
    </submittedName>
</protein>
<dbReference type="KEGG" id="mpi:Mpet_1491"/>
<dbReference type="SUPFAM" id="SSF109604">
    <property type="entry name" value="HD-domain/PDEase-like"/>
    <property type="match status" value="1"/>
</dbReference>
<dbReference type="Pfam" id="PF02541">
    <property type="entry name" value="Ppx-GppA"/>
    <property type="match status" value="1"/>
</dbReference>
<dbReference type="Proteomes" id="UP000006565">
    <property type="component" value="Chromosome"/>
</dbReference>
<dbReference type="EMBL" id="CP002117">
    <property type="protein sequence ID" value="ADN36249.1"/>
    <property type="molecule type" value="Genomic_DNA"/>
</dbReference>
<dbReference type="Gene3D" id="3.30.420.150">
    <property type="entry name" value="Exopolyphosphatase. Domain 2"/>
    <property type="match status" value="1"/>
</dbReference>
<evidence type="ECO:0000313" key="5">
    <source>
        <dbReference type="Proteomes" id="UP000006565"/>
    </source>
</evidence>
<keyword evidence="1 4" id="KW-0378">Hydrolase</keyword>
<dbReference type="GO" id="GO:0006357">
    <property type="term" value="P:regulation of transcription by RNA polymerase II"/>
    <property type="evidence" value="ECO:0007669"/>
    <property type="project" value="TreeGrafter"/>
</dbReference>
<dbReference type="eggNOG" id="arCOG05138">
    <property type="taxonomic scope" value="Archaea"/>
</dbReference>
<evidence type="ECO:0000259" key="2">
    <source>
        <dbReference type="Pfam" id="PF02541"/>
    </source>
</evidence>
<dbReference type="HOGENOM" id="CLU_025908_4_2_2"/>
<dbReference type="GeneID" id="9743961"/>
<dbReference type="CDD" id="cd24006">
    <property type="entry name" value="ASKHA_NBD_PPX_GppA"/>
    <property type="match status" value="1"/>
</dbReference>
<dbReference type="InterPro" id="IPR003695">
    <property type="entry name" value="Ppx_GppA_N"/>
</dbReference>
<dbReference type="GO" id="GO:0008894">
    <property type="term" value="F:guanosine-5'-triphosphate,3'-diphosphate diphosphatase activity"/>
    <property type="evidence" value="ECO:0007669"/>
    <property type="project" value="UniProtKB-EC"/>
</dbReference>
<evidence type="ECO:0000259" key="3">
    <source>
        <dbReference type="Pfam" id="PF21447"/>
    </source>
</evidence>
<dbReference type="InterPro" id="IPR050273">
    <property type="entry name" value="GppA/Ppx_hydrolase"/>
</dbReference>
<dbReference type="AlphaFoldDB" id="E1RG14"/>
<dbReference type="Pfam" id="PF21447">
    <property type="entry name" value="Ppx-GppA_III"/>
    <property type="match status" value="1"/>
</dbReference>
<feature type="domain" description="Ppx/GppA phosphatase N-terminal" evidence="2">
    <location>
        <begin position="24"/>
        <end position="316"/>
    </location>
</feature>
<name>E1RG14_METP4</name>
<dbReference type="STRING" id="679926.Mpet_1491"/>
<evidence type="ECO:0000313" key="4">
    <source>
        <dbReference type="EMBL" id="ADN36249.1"/>
    </source>
</evidence>
<dbReference type="Gene3D" id="1.10.3210.10">
    <property type="entry name" value="Hypothetical protein af1432"/>
    <property type="match status" value="1"/>
</dbReference>
<dbReference type="InterPro" id="IPR043129">
    <property type="entry name" value="ATPase_NBD"/>
</dbReference>
<gene>
    <name evidence="4" type="ordered locus">Mpet_1491</name>
</gene>
<dbReference type="InterPro" id="IPR030673">
    <property type="entry name" value="PyroPPase_GppA_Ppx"/>
</dbReference>
<dbReference type="PIRSF" id="PIRSF001267">
    <property type="entry name" value="Pyrophosphatase_GppA_Ppx"/>
    <property type="match status" value="1"/>
</dbReference>
<evidence type="ECO:0000256" key="1">
    <source>
        <dbReference type="ARBA" id="ARBA00022801"/>
    </source>
</evidence>
<dbReference type="EC" id="3.6.1.40" evidence="4"/>
<dbReference type="SUPFAM" id="SSF53067">
    <property type="entry name" value="Actin-like ATPase domain"/>
    <property type="match status" value="2"/>
</dbReference>
<dbReference type="PANTHER" id="PTHR30005:SF0">
    <property type="entry name" value="RETROGRADE REGULATION PROTEIN 2"/>
    <property type="match status" value="1"/>
</dbReference>
<reference evidence="4 5" key="1">
    <citation type="journal article" date="2010" name="Stand. Genomic Sci.">
        <title>Complete genome sequence of Methanoplanus petrolearius type strain (SEBR 4847).</title>
        <authorList>
            <person name="Brambilla E."/>
            <person name="Djao O.D."/>
            <person name="Daligault H."/>
            <person name="Lapidus A."/>
            <person name="Lucas S."/>
            <person name="Hammon N."/>
            <person name="Nolan M."/>
            <person name="Tice H."/>
            <person name="Cheng J.F."/>
            <person name="Han C."/>
            <person name="Tapia R."/>
            <person name="Goodwin L."/>
            <person name="Pitluck S."/>
            <person name="Liolios K."/>
            <person name="Ivanova N."/>
            <person name="Mavromatis K."/>
            <person name="Mikhailova N."/>
            <person name="Pati A."/>
            <person name="Chen A."/>
            <person name="Palaniappan K."/>
            <person name="Land M."/>
            <person name="Hauser L."/>
            <person name="Chang Y.J."/>
            <person name="Jeffries C.D."/>
            <person name="Rohde M."/>
            <person name="Spring S."/>
            <person name="Sikorski J."/>
            <person name="Goker M."/>
            <person name="Woyke T."/>
            <person name="Bristow J."/>
            <person name="Eisen J.A."/>
            <person name="Markowitz V."/>
            <person name="Hugenholtz P."/>
            <person name="Kyrpides N.C."/>
            <person name="Klenk H.P."/>
        </authorList>
    </citation>
    <scope>NUCLEOTIDE SEQUENCE [LARGE SCALE GENOMIC DNA]</scope>
    <source>
        <strain evidence="5">DSM 11571 / OCM 486 / SEBR 4847</strain>
    </source>
</reference>
<keyword evidence="5" id="KW-1185">Reference proteome</keyword>
<feature type="domain" description="Ppx/GppA phosphatase C-terminal" evidence="3">
    <location>
        <begin position="328"/>
        <end position="482"/>
    </location>
</feature>
<proteinExistence type="predicted"/>
<sequence>MPDRTEEKIISFIDLGTNSARLLIARIYSNHSFSVLRRQKEIIRLGEGSFAQGVISEYAIERAIDLCRKYVEISQNFNVDEIHAVATSAARDAVNGQDLIHRIRLETGLDIKIISGEEEARLIYLGVSNNLSMDDRLCLFIDIGGGSTEIIVGSRFDYVYIKSLKLGALRTHFRFLDNSGTGVIDQDKREKIRKFVESKISYTKTEVLSQPVEKVYGSSGTIKALISLAEKYRNKNSSSNGENSADIAEIENVMLRLCGMSLEERRNIPGLNPARSDIVATGAIILHTLMKEMKIARIYSTDSSLRDGLLFDYMLKQPGFKSALDIPVKEKSVRHLGRSCRIDEDHAEHVTKLSRDLFESAKECGLHNYGPDELEMLEYAAYLHDIGQFVAFSGHQNHSCYMIMNKSLLGFNQEELRIIGLIANFHRKKVPKLKDEIFSGLEEETVKYIIVLSLFLRIAEHLERSHDGRVKRAWFSKSDKKLLVNIEPVKDCTIELRAMEDDLAVLENTFGLKAEINEIK</sequence>
<dbReference type="InterPro" id="IPR048950">
    <property type="entry name" value="Ppx_GppA_C"/>
</dbReference>
<organism evidence="4 5">
    <name type="scientific">Methanolacinia petrolearia (strain DSM 11571 / OCM 486 / SEBR 4847)</name>
    <name type="common">Methanoplanus petrolearius</name>
    <dbReference type="NCBI Taxonomy" id="679926"/>
    <lineage>
        <taxon>Archaea</taxon>
        <taxon>Methanobacteriati</taxon>
        <taxon>Methanobacteriota</taxon>
        <taxon>Stenosarchaea group</taxon>
        <taxon>Methanomicrobia</taxon>
        <taxon>Methanomicrobiales</taxon>
        <taxon>Methanomicrobiaceae</taxon>
        <taxon>Methanolacinia</taxon>
    </lineage>
</organism>
<dbReference type="PANTHER" id="PTHR30005">
    <property type="entry name" value="EXOPOLYPHOSPHATASE"/>
    <property type="match status" value="1"/>
</dbReference>
<dbReference type="RefSeq" id="WP_013329426.1">
    <property type="nucleotide sequence ID" value="NC_014507.1"/>
</dbReference>
<dbReference type="Gene3D" id="3.30.420.40">
    <property type="match status" value="1"/>
</dbReference>
<accession>E1RG14</accession>